<protein>
    <submittedName>
        <fullName evidence="6">E3 ubiquitin-protein ligase RHA2B</fullName>
    </submittedName>
</protein>
<keyword evidence="7" id="KW-1185">Reference proteome</keyword>
<gene>
    <name evidence="6" type="ORF">POM88_030731</name>
</gene>
<dbReference type="SMART" id="SM00744">
    <property type="entry name" value="RINGv"/>
    <property type="match status" value="1"/>
</dbReference>
<dbReference type="InterPro" id="IPR001841">
    <property type="entry name" value="Znf_RING"/>
</dbReference>
<dbReference type="GO" id="GO:0016567">
    <property type="term" value="P:protein ubiquitination"/>
    <property type="evidence" value="ECO:0007669"/>
    <property type="project" value="TreeGrafter"/>
</dbReference>
<feature type="domain" description="RING-type" evidence="5">
    <location>
        <begin position="84"/>
        <end position="126"/>
    </location>
</feature>
<comment type="caution">
    <text evidence="6">The sequence shown here is derived from an EMBL/GenBank/DDBJ whole genome shotgun (WGS) entry which is preliminary data.</text>
</comment>
<dbReference type="SUPFAM" id="SSF57850">
    <property type="entry name" value="RING/U-box"/>
    <property type="match status" value="1"/>
</dbReference>
<dbReference type="PROSITE" id="PS50089">
    <property type="entry name" value="ZF_RING_2"/>
    <property type="match status" value="1"/>
</dbReference>
<evidence type="ECO:0000313" key="6">
    <source>
        <dbReference type="EMBL" id="KAK1374538.1"/>
    </source>
</evidence>
<dbReference type="PANTHER" id="PTHR45969">
    <property type="entry name" value="RING ZINC FINGER PROTEIN-RELATED"/>
    <property type="match status" value="1"/>
</dbReference>
<evidence type="ECO:0000256" key="4">
    <source>
        <dbReference type="PROSITE-ProRule" id="PRU00175"/>
    </source>
</evidence>
<organism evidence="6 7">
    <name type="scientific">Heracleum sosnowskyi</name>
    <dbReference type="NCBI Taxonomy" id="360622"/>
    <lineage>
        <taxon>Eukaryota</taxon>
        <taxon>Viridiplantae</taxon>
        <taxon>Streptophyta</taxon>
        <taxon>Embryophyta</taxon>
        <taxon>Tracheophyta</taxon>
        <taxon>Spermatophyta</taxon>
        <taxon>Magnoliopsida</taxon>
        <taxon>eudicotyledons</taxon>
        <taxon>Gunneridae</taxon>
        <taxon>Pentapetalae</taxon>
        <taxon>asterids</taxon>
        <taxon>campanulids</taxon>
        <taxon>Apiales</taxon>
        <taxon>Apiaceae</taxon>
        <taxon>Apioideae</taxon>
        <taxon>apioid superclade</taxon>
        <taxon>Tordylieae</taxon>
        <taxon>Tordyliinae</taxon>
        <taxon>Heracleum</taxon>
    </lineage>
</organism>
<dbReference type="InterPro" id="IPR013083">
    <property type="entry name" value="Znf_RING/FYVE/PHD"/>
</dbReference>
<dbReference type="EMBL" id="JAUIZM010000007">
    <property type="protein sequence ID" value="KAK1374538.1"/>
    <property type="molecule type" value="Genomic_DNA"/>
</dbReference>
<accession>A0AAD8MJM6</accession>
<name>A0AAD8MJM6_9APIA</name>
<dbReference type="InterPro" id="IPR011016">
    <property type="entry name" value="Znf_RING-CH"/>
</dbReference>
<keyword evidence="1" id="KW-0479">Metal-binding</keyword>
<dbReference type="Gene3D" id="3.30.40.10">
    <property type="entry name" value="Zinc/RING finger domain, C3HC4 (zinc finger)"/>
    <property type="match status" value="1"/>
</dbReference>
<dbReference type="GO" id="GO:0061630">
    <property type="term" value="F:ubiquitin protein ligase activity"/>
    <property type="evidence" value="ECO:0007669"/>
    <property type="project" value="TreeGrafter"/>
</dbReference>
<keyword evidence="2 4" id="KW-0863">Zinc-finger</keyword>
<dbReference type="PANTHER" id="PTHR45969:SF55">
    <property type="entry name" value="OS07G0686300 PROTEIN"/>
    <property type="match status" value="1"/>
</dbReference>
<dbReference type="GO" id="GO:0008270">
    <property type="term" value="F:zinc ion binding"/>
    <property type="evidence" value="ECO:0007669"/>
    <property type="project" value="UniProtKB-KW"/>
</dbReference>
<dbReference type="SMART" id="SM00184">
    <property type="entry name" value="RING"/>
    <property type="match status" value="1"/>
</dbReference>
<evidence type="ECO:0000259" key="5">
    <source>
        <dbReference type="PROSITE" id="PS50089"/>
    </source>
</evidence>
<dbReference type="Pfam" id="PF13639">
    <property type="entry name" value="zf-RING_2"/>
    <property type="match status" value="1"/>
</dbReference>
<reference evidence="6" key="1">
    <citation type="submission" date="2023-02" db="EMBL/GenBank/DDBJ databases">
        <title>Genome of toxic invasive species Heracleum sosnowskyi carries increased number of genes despite the absence of recent whole-genome duplications.</title>
        <authorList>
            <person name="Schelkunov M."/>
            <person name="Shtratnikova V."/>
            <person name="Makarenko M."/>
            <person name="Klepikova A."/>
            <person name="Omelchenko D."/>
            <person name="Novikova G."/>
            <person name="Obukhova E."/>
            <person name="Bogdanov V."/>
            <person name="Penin A."/>
            <person name="Logacheva M."/>
        </authorList>
    </citation>
    <scope>NUCLEOTIDE SEQUENCE</scope>
    <source>
        <strain evidence="6">Hsosn_3</strain>
        <tissue evidence="6">Leaf</tissue>
    </source>
</reference>
<evidence type="ECO:0000256" key="1">
    <source>
        <dbReference type="ARBA" id="ARBA00022723"/>
    </source>
</evidence>
<reference evidence="6" key="2">
    <citation type="submission" date="2023-05" db="EMBL/GenBank/DDBJ databases">
        <authorList>
            <person name="Schelkunov M.I."/>
        </authorList>
    </citation>
    <scope>NUCLEOTIDE SEQUENCE</scope>
    <source>
        <strain evidence="6">Hsosn_3</strain>
        <tissue evidence="6">Leaf</tissue>
    </source>
</reference>
<sequence length="156" mass="18087">MSLLALSFTNFLFIVWVLLICVRHNLVPNFDANFLNRNYVALKAFFISLQFSSSFYQNLDQRLGARKQFQGRKGSVDGCCVAECAVCLCEINETDEIRELQCQHYFHGDCLDKWIAYRHSTCPVCRSFLAAPCNELVFIFKFSSFRISERFPWGLP</sequence>
<dbReference type="CDD" id="cd16454">
    <property type="entry name" value="RING-H2_PA-TM-RING"/>
    <property type="match status" value="1"/>
</dbReference>
<evidence type="ECO:0000256" key="2">
    <source>
        <dbReference type="ARBA" id="ARBA00022771"/>
    </source>
</evidence>
<evidence type="ECO:0000313" key="7">
    <source>
        <dbReference type="Proteomes" id="UP001237642"/>
    </source>
</evidence>
<evidence type="ECO:0000256" key="3">
    <source>
        <dbReference type="ARBA" id="ARBA00022833"/>
    </source>
</evidence>
<dbReference type="Proteomes" id="UP001237642">
    <property type="component" value="Unassembled WGS sequence"/>
</dbReference>
<proteinExistence type="predicted"/>
<dbReference type="AlphaFoldDB" id="A0AAD8MJM6"/>
<keyword evidence="3" id="KW-0862">Zinc</keyword>